<dbReference type="AlphaFoldDB" id="A0A0R1UW33"/>
<dbReference type="OrthoDB" id="4457835at2"/>
<accession>A0A0R1UW33</accession>
<reference evidence="1 2" key="1">
    <citation type="journal article" date="2015" name="Genome Announc.">
        <title>Expanding the biotechnology potential of lactobacilli through comparative genomics of 213 strains and associated genera.</title>
        <authorList>
            <person name="Sun Z."/>
            <person name="Harris H.M."/>
            <person name="McCann A."/>
            <person name="Guo C."/>
            <person name="Argimon S."/>
            <person name="Zhang W."/>
            <person name="Yang X."/>
            <person name="Jeffery I.B."/>
            <person name="Cooney J.C."/>
            <person name="Kagawa T.F."/>
            <person name="Liu W."/>
            <person name="Song Y."/>
            <person name="Salvetti E."/>
            <person name="Wrobel A."/>
            <person name="Rasinkangas P."/>
            <person name="Parkhill J."/>
            <person name="Rea M.C."/>
            <person name="O'Sullivan O."/>
            <person name="Ritari J."/>
            <person name="Douillard F.P."/>
            <person name="Paul Ross R."/>
            <person name="Yang R."/>
            <person name="Briner A.E."/>
            <person name="Felis G.E."/>
            <person name="de Vos W.M."/>
            <person name="Barrangou R."/>
            <person name="Klaenhammer T.R."/>
            <person name="Caufield P.W."/>
            <person name="Cui Y."/>
            <person name="Zhang H."/>
            <person name="O'Toole P.W."/>
        </authorList>
    </citation>
    <scope>NUCLEOTIDE SEQUENCE [LARGE SCALE GENOMIC DNA]</scope>
    <source>
        <strain evidence="1 2">DSM 16230</strain>
    </source>
</reference>
<keyword evidence="2" id="KW-1185">Reference proteome</keyword>
<sequence length="183" mass="20503">MAEIEWKGYDSLKAKLAKLPKIAHDAIWDGSFDVVEKVQGYAIRELQSSVKHGNGELARSLKYEVIDKEGKVVGRVWSDDAVAWFREFGTGKVGQESPKELPKGFNPSYRQTPWFIPADKVGVDLNEIYGMPKIKINGKLFYRTNGQPARQFLTPAINKVKDEAPEIVKARVNNAIRNKLGGS</sequence>
<dbReference type="Proteomes" id="UP000051166">
    <property type="component" value="Unassembled WGS sequence"/>
</dbReference>
<organism evidence="1 2">
    <name type="scientific">Liquorilactobacillus satsumensis DSM 16230 = JCM 12392</name>
    <dbReference type="NCBI Taxonomy" id="1423801"/>
    <lineage>
        <taxon>Bacteria</taxon>
        <taxon>Bacillati</taxon>
        <taxon>Bacillota</taxon>
        <taxon>Bacilli</taxon>
        <taxon>Lactobacillales</taxon>
        <taxon>Lactobacillaceae</taxon>
        <taxon>Liquorilactobacillus</taxon>
    </lineage>
</organism>
<evidence type="ECO:0000313" key="1">
    <source>
        <dbReference type="EMBL" id="KRL97439.1"/>
    </source>
</evidence>
<dbReference type="STRING" id="1423801.FD50_GL001420"/>
<comment type="caution">
    <text evidence="1">The sequence shown here is derived from an EMBL/GenBank/DDBJ whole genome shotgun (WGS) entry which is preliminary data.</text>
</comment>
<dbReference type="RefSeq" id="WP_056961228.1">
    <property type="nucleotide sequence ID" value="NZ_AZFQ01000052.1"/>
</dbReference>
<dbReference type="EMBL" id="AZFQ01000052">
    <property type="protein sequence ID" value="KRL97439.1"/>
    <property type="molecule type" value="Genomic_DNA"/>
</dbReference>
<protein>
    <submittedName>
        <fullName evidence="1">Prophage protein</fullName>
    </submittedName>
</protein>
<gene>
    <name evidence="1" type="ORF">FD50_GL001420</name>
</gene>
<dbReference type="GeneID" id="98308719"/>
<proteinExistence type="predicted"/>
<name>A0A0R1UW33_9LACO</name>
<dbReference type="PATRIC" id="fig|1423801.4.peg.1455"/>
<evidence type="ECO:0000313" key="2">
    <source>
        <dbReference type="Proteomes" id="UP000051166"/>
    </source>
</evidence>